<evidence type="ECO:0000313" key="5">
    <source>
        <dbReference type="Proteomes" id="UP000045706"/>
    </source>
</evidence>
<dbReference type="SUPFAM" id="SSF57701">
    <property type="entry name" value="Zn2/Cys6 DNA-binding domain"/>
    <property type="match status" value="1"/>
</dbReference>
<reference evidence="5" key="1">
    <citation type="submission" date="2015-05" db="EMBL/GenBank/DDBJ databases">
        <authorList>
            <person name="Fogelqvist Johan"/>
        </authorList>
    </citation>
    <scope>NUCLEOTIDE SEQUENCE [LARGE SCALE GENOMIC DNA]</scope>
</reference>
<dbReference type="PANTHER" id="PTHR38111">
    <property type="entry name" value="ZN(2)-C6 FUNGAL-TYPE DOMAIN-CONTAINING PROTEIN-RELATED"/>
    <property type="match status" value="1"/>
</dbReference>
<feature type="domain" description="Zn(2)-C6 fungal-type" evidence="3">
    <location>
        <begin position="84"/>
        <end position="113"/>
    </location>
</feature>
<dbReference type="InterPro" id="IPR053178">
    <property type="entry name" value="Osmoadaptation_assoc"/>
</dbReference>
<dbReference type="InterPro" id="IPR036864">
    <property type="entry name" value="Zn2-C6_fun-type_DNA-bd_sf"/>
</dbReference>
<evidence type="ECO:0000256" key="2">
    <source>
        <dbReference type="SAM" id="MobiDB-lite"/>
    </source>
</evidence>
<dbReference type="SMART" id="SM00066">
    <property type="entry name" value="GAL4"/>
    <property type="match status" value="1"/>
</dbReference>
<evidence type="ECO:0000256" key="1">
    <source>
        <dbReference type="ARBA" id="ARBA00023242"/>
    </source>
</evidence>
<keyword evidence="1" id="KW-0539">Nucleus</keyword>
<dbReference type="EMBL" id="CVQI01023335">
    <property type="protein sequence ID" value="CRK30949.1"/>
    <property type="molecule type" value="Genomic_DNA"/>
</dbReference>
<dbReference type="PANTHER" id="PTHR38111:SF11">
    <property type="entry name" value="TRANSCRIPTION FACTOR DOMAIN-CONTAINING PROTEIN-RELATED"/>
    <property type="match status" value="1"/>
</dbReference>
<dbReference type="Proteomes" id="UP000045706">
    <property type="component" value="Unassembled WGS sequence"/>
</dbReference>
<dbReference type="GO" id="GO:0000981">
    <property type="term" value="F:DNA-binding transcription factor activity, RNA polymerase II-specific"/>
    <property type="evidence" value="ECO:0007669"/>
    <property type="project" value="InterPro"/>
</dbReference>
<dbReference type="AlphaFoldDB" id="A0A0G4M9H4"/>
<name>A0A0G4M9H4_VERLO</name>
<dbReference type="GO" id="GO:0008270">
    <property type="term" value="F:zinc ion binding"/>
    <property type="evidence" value="ECO:0007669"/>
    <property type="project" value="InterPro"/>
</dbReference>
<proteinExistence type="predicted"/>
<organism evidence="4 5">
    <name type="scientific">Verticillium longisporum</name>
    <name type="common">Verticillium dahliae var. longisporum</name>
    <dbReference type="NCBI Taxonomy" id="100787"/>
    <lineage>
        <taxon>Eukaryota</taxon>
        <taxon>Fungi</taxon>
        <taxon>Dikarya</taxon>
        <taxon>Ascomycota</taxon>
        <taxon>Pezizomycotina</taxon>
        <taxon>Sordariomycetes</taxon>
        <taxon>Hypocreomycetidae</taxon>
        <taxon>Glomerellales</taxon>
        <taxon>Plectosphaerellaceae</taxon>
        <taxon>Verticillium</taxon>
    </lineage>
</organism>
<dbReference type="InterPro" id="IPR001138">
    <property type="entry name" value="Zn2Cys6_DnaBD"/>
</dbReference>
<dbReference type="Gene3D" id="4.10.240.10">
    <property type="entry name" value="Zn(2)-C6 fungal-type DNA-binding domain"/>
    <property type="match status" value="1"/>
</dbReference>
<feature type="region of interest" description="Disordered" evidence="2">
    <location>
        <begin position="585"/>
        <end position="606"/>
    </location>
</feature>
<sequence>MPRVSHAEIVSDHCQPVPSVCWDVDHILVNVTAGSNPSAVLSIIQASYVAFTGPPKLIFRTPQNAQNAESQTLNMVGVPGRSKECNTCRRRKKGCDQQRPVCGQCLKSRVVCTGYERQRVFINASGPVAGQALSVSRASPPVHDVSLHPDLARSAYEVKYLDLFWRAYLPSGKAFTPYASGYSIGGWTAVARDLFHTDGALRKALLAMCLGTLGRNGGEPWMVKEGLRSYTLALGEMTIGLRSPEKRSSDAFLVASRLMGLYEILYGGDDHAKKISQAGSWQSHNLGEVALITSRSPVEHVDGHAHQLFVDSRMHLIITAINLRKRNFLGSPEWKTIPWTNAAKLPKDLLLDIFVDIPSLLEDLDALALCDDAASRPLLYARLVADCWRTDERLVSWFEEQSPRAHLEAIKERDYKEPTPEDTAVAMSMSLYWTACLLTYSTLILVLTSNPTSPLDVTTLPERMSLNSYCAAIADILEIFFQPSSGIFSVQLVPLPLGIALSYLASTLKPGMPPPPELKKLLSYFTRGAGGASVGSFLRSMMLNGMGKLSNASKSANADRFERAISGRPTPDDIKCVQSVSEGWARSAPLQHPPITSERATSIGGT</sequence>
<evidence type="ECO:0000313" key="4">
    <source>
        <dbReference type="EMBL" id="CRK30949.1"/>
    </source>
</evidence>
<evidence type="ECO:0000259" key="3">
    <source>
        <dbReference type="PROSITE" id="PS50048"/>
    </source>
</evidence>
<dbReference type="Pfam" id="PF00172">
    <property type="entry name" value="Zn_clus"/>
    <property type="match status" value="1"/>
</dbReference>
<dbReference type="CDD" id="cd00067">
    <property type="entry name" value="GAL4"/>
    <property type="match status" value="1"/>
</dbReference>
<accession>A0A0G4M9H4</accession>
<protein>
    <recommendedName>
        <fullName evidence="3">Zn(2)-C6 fungal-type domain-containing protein</fullName>
    </recommendedName>
</protein>
<dbReference type="PROSITE" id="PS50048">
    <property type="entry name" value="ZN2_CY6_FUNGAL_2"/>
    <property type="match status" value="1"/>
</dbReference>
<gene>
    <name evidence="4" type="ORF">BN1723_003700</name>
</gene>